<reference evidence="4 5" key="1">
    <citation type="submission" date="2021-06" db="EMBL/GenBank/DDBJ databases">
        <title>Genome sequence of Babesia caballi.</title>
        <authorList>
            <person name="Yamagishi J."/>
            <person name="Kidaka T."/>
            <person name="Ochi A."/>
        </authorList>
    </citation>
    <scope>NUCLEOTIDE SEQUENCE [LARGE SCALE GENOMIC DNA]</scope>
    <source>
        <strain evidence="4">USDA-D6B2</strain>
    </source>
</reference>
<evidence type="ECO:0000259" key="3">
    <source>
        <dbReference type="PROSITE" id="PS50188"/>
    </source>
</evidence>
<keyword evidence="5" id="KW-1185">Reference proteome</keyword>
<dbReference type="EMBL" id="BPLF01000003">
    <property type="protein sequence ID" value="GIX64901.1"/>
    <property type="molecule type" value="Genomic_DNA"/>
</dbReference>
<dbReference type="PROSITE" id="PS50188">
    <property type="entry name" value="B302_SPRY"/>
    <property type="match status" value="1"/>
</dbReference>
<dbReference type="InterPro" id="IPR003877">
    <property type="entry name" value="SPRY_dom"/>
</dbReference>
<feature type="domain" description="B30.2/SPRY" evidence="3">
    <location>
        <begin position="1"/>
        <end position="136"/>
    </location>
</feature>
<comment type="caution">
    <text evidence="4">The sequence shown here is derived from an EMBL/GenBank/DDBJ whole genome shotgun (WGS) entry which is preliminary data.</text>
</comment>
<sequence length="136" mass="15154">MMHVVQGWASIFGSHCARTGKWYYEVTVKDDYKNIDFIGRNPGVPESTRGHVRVGYACRYQRYGMPVGQGNFGFALSDVDGAVVNGGTKTRYAKPFGRGDVVGCYLSLESSTTEMEDPRKDPKLHLYLQRECDSSG</sequence>
<keyword evidence="2" id="KW-0539">Nucleus</keyword>
<protein>
    <submittedName>
        <fullName evidence="4">SPRY domain-containing protein, putative</fullName>
    </submittedName>
</protein>
<comment type="subcellular location">
    <subcellularLocation>
        <location evidence="1">Nucleus</location>
    </subcellularLocation>
</comment>
<dbReference type="GO" id="GO:0000976">
    <property type="term" value="F:transcription cis-regulatory region binding"/>
    <property type="evidence" value="ECO:0007669"/>
    <property type="project" value="TreeGrafter"/>
</dbReference>
<dbReference type="PANTHER" id="PTHR10598">
    <property type="entry name" value="SET1/ASH2 HISTONE METHYLTRANSFERASE COMPLEX SUBUNIT ASH2"/>
    <property type="match status" value="1"/>
</dbReference>
<organism evidence="4 5">
    <name type="scientific">Babesia caballi</name>
    <dbReference type="NCBI Taxonomy" id="5871"/>
    <lineage>
        <taxon>Eukaryota</taxon>
        <taxon>Sar</taxon>
        <taxon>Alveolata</taxon>
        <taxon>Apicomplexa</taxon>
        <taxon>Aconoidasida</taxon>
        <taxon>Piroplasmida</taxon>
        <taxon>Babesiidae</taxon>
        <taxon>Babesia</taxon>
    </lineage>
</organism>
<dbReference type="Pfam" id="PF00622">
    <property type="entry name" value="SPRY"/>
    <property type="match status" value="1"/>
</dbReference>
<name>A0AAV4M0L1_BABCB</name>
<evidence type="ECO:0000313" key="4">
    <source>
        <dbReference type="EMBL" id="GIX64901.1"/>
    </source>
</evidence>
<dbReference type="Proteomes" id="UP001497744">
    <property type="component" value="Unassembled WGS sequence"/>
</dbReference>
<dbReference type="SUPFAM" id="SSF49899">
    <property type="entry name" value="Concanavalin A-like lectins/glucanases"/>
    <property type="match status" value="1"/>
</dbReference>
<dbReference type="GO" id="GO:0048188">
    <property type="term" value="C:Set1C/COMPASS complex"/>
    <property type="evidence" value="ECO:0007669"/>
    <property type="project" value="InterPro"/>
</dbReference>
<dbReference type="Gene3D" id="2.60.120.920">
    <property type="match status" value="1"/>
</dbReference>
<dbReference type="InterPro" id="IPR001870">
    <property type="entry name" value="B30.2/SPRY"/>
</dbReference>
<evidence type="ECO:0000313" key="5">
    <source>
        <dbReference type="Proteomes" id="UP001497744"/>
    </source>
</evidence>
<dbReference type="InterPro" id="IPR037353">
    <property type="entry name" value="ASH2"/>
</dbReference>
<accession>A0AAV4M0L1</accession>
<gene>
    <name evidence="4" type="ORF">BcabD6B2_43360</name>
</gene>
<dbReference type="InterPro" id="IPR043136">
    <property type="entry name" value="B30.2/SPRY_sf"/>
</dbReference>
<dbReference type="PANTHER" id="PTHR10598:SF0">
    <property type="entry name" value="SET1_ASH2 HISTONE METHYLTRANSFERASE COMPLEX SUBUNIT ASH2"/>
    <property type="match status" value="1"/>
</dbReference>
<dbReference type="AlphaFoldDB" id="A0AAV4M0L1"/>
<dbReference type="InterPro" id="IPR013320">
    <property type="entry name" value="ConA-like_dom_sf"/>
</dbReference>
<dbReference type="GeneID" id="94196382"/>
<evidence type="ECO:0000256" key="1">
    <source>
        <dbReference type="ARBA" id="ARBA00004123"/>
    </source>
</evidence>
<evidence type="ECO:0000256" key="2">
    <source>
        <dbReference type="ARBA" id="ARBA00023242"/>
    </source>
</evidence>
<dbReference type="RefSeq" id="XP_067716970.1">
    <property type="nucleotide sequence ID" value="XM_067860869.1"/>
</dbReference>
<proteinExistence type="predicted"/>